<accession>A0A358HR78</accession>
<protein>
    <submittedName>
        <fullName evidence="1">Thiaminase II</fullName>
    </submittedName>
</protein>
<reference evidence="1 2" key="1">
    <citation type="journal article" date="2018" name="Nat. Biotechnol.">
        <title>A standardized bacterial taxonomy based on genome phylogeny substantially revises the tree of life.</title>
        <authorList>
            <person name="Parks D.H."/>
            <person name="Chuvochina M."/>
            <person name="Waite D.W."/>
            <person name="Rinke C."/>
            <person name="Skarshewski A."/>
            <person name="Chaumeil P.A."/>
            <person name="Hugenholtz P."/>
        </authorList>
    </citation>
    <scope>NUCLEOTIDE SEQUENCE [LARGE SCALE GENOMIC DNA]</scope>
    <source>
        <strain evidence="1">UBA8707</strain>
    </source>
</reference>
<dbReference type="Proteomes" id="UP000264753">
    <property type="component" value="Unassembled WGS sequence"/>
</dbReference>
<dbReference type="AlphaFoldDB" id="A0A358HR78"/>
<gene>
    <name evidence="1" type="ORF">DEF21_07235</name>
</gene>
<comment type="caution">
    <text evidence="1">The sequence shown here is derived from an EMBL/GenBank/DDBJ whole genome shotgun (WGS) entry which is preliminary data.</text>
</comment>
<feature type="non-terminal residue" evidence="1">
    <location>
        <position position="1"/>
    </location>
</feature>
<name>A0A358HR78_9PROT</name>
<evidence type="ECO:0000313" key="1">
    <source>
        <dbReference type="EMBL" id="HBU97683.1"/>
    </source>
</evidence>
<sequence length="31" mass="3482">GHARIESLSETFAMASRLEADFWQMGLDLAK</sequence>
<dbReference type="SUPFAM" id="SSF48613">
    <property type="entry name" value="Heme oxygenase-like"/>
    <property type="match status" value="1"/>
</dbReference>
<dbReference type="InterPro" id="IPR016084">
    <property type="entry name" value="Haem_Oase-like_multi-hlx"/>
</dbReference>
<proteinExistence type="predicted"/>
<dbReference type="EMBL" id="DOOG01000060">
    <property type="protein sequence ID" value="HBU97683.1"/>
    <property type="molecule type" value="Genomic_DNA"/>
</dbReference>
<organism evidence="1 2">
    <name type="scientific">Thalassospira lucentensis</name>
    <dbReference type="NCBI Taxonomy" id="168935"/>
    <lineage>
        <taxon>Bacteria</taxon>
        <taxon>Pseudomonadati</taxon>
        <taxon>Pseudomonadota</taxon>
        <taxon>Alphaproteobacteria</taxon>
        <taxon>Rhodospirillales</taxon>
        <taxon>Thalassospiraceae</taxon>
        <taxon>Thalassospira</taxon>
    </lineage>
</organism>
<evidence type="ECO:0000313" key="2">
    <source>
        <dbReference type="Proteomes" id="UP000264753"/>
    </source>
</evidence>